<comment type="caution">
    <text evidence="5">The sequence shown here is derived from an EMBL/GenBank/DDBJ whole genome shotgun (WGS) entry which is preliminary data.</text>
</comment>
<dbReference type="InterPro" id="IPR009057">
    <property type="entry name" value="Homeodomain-like_sf"/>
</dbReference>
<dbReference type="PANTHER" id="PTHR43280:SF2">
    <property type="entry name" value="HTH-TYPE TRANSCRIPTIONAL REGULATOR EXSA"/>
    <property type="match status" value="1"/>
</dbReference>
<evidence type="ECO:0000256" key="3">
    <source>
        <dbReference type="ARBA" id="ARBA00023163"/>
    </source>
</evidence>
<keyword evidence="2" id="KW-0238">DNA-binding</keyword>
<proteinExistence type="predicted"/>
<evidence type="ECO:0000256" key="1">
    <source>
        <dbReference type="ARBA" id="ARBA00023015"/>
    </source>
</evidence>
<dbReference type="EMBL" id="WNCN01000014">
    <property type="protein sequence ID" value="MTU40090.1"/>
    <property type="molecule type" value="Genomic_DNA"/>
</dbReference>
<gene>
    <name evidence="5" type="ORF">GMD82_11540</name>
</gene>
<dbReference type="PROSITE" id="PS00041">
    <property type="entry name" value="HTH_ARAC_FAMILY_1"/>
    <property type="match status" value="1"/>
</dbReference>
<dbReference type="InterPro" id="IPR018060">
    <property type="entry name" value="HTH_AraC"/>
</dbReference>
<reference evidence="5 6" key="1">
    <citation type="journal article" date="2019" name="Nat. Med.">
        <title>A library of human gut bacterial isolates paired with longitudinal multiomics data enables mechanistic microbiome research.</title>
        <authorList>
            <person name="Poyet M."/>
            <person name="Groussin M."/>
            <person name="Gibbons S.M."/>
            <person name="Avila-Pacheco J."/>
            <person name="Jiang X."/>
            <person name="Kearney S.M."/>
            <person name="Perrotta A.R."/>
            <person name="Berdy B."/>
            <person name="Zhao S."/>
            <person name="Lieberman T.D."/>
            <person name="Swanson P.K."/>
            <person name="Smith M."/>
            <person name="Roesemann S."/>
            <person name="Alexander J.E."/>
            <person name="Rich S.A."/>
            <person name="Livny J."/>
            <person name="Vlamakis H."/>
            <person name="Clish C."/>
            <person name="Bullock K."/>
            <person name="Deik A."/>
            <person name="Scott J."/>
            <person name="Pierce K.A."/>
            <person name="Xavier R.J."/>
            <person name="Alm E.J."/>
        </authorList>
    </citation>
    <scope>NUCLEOTIDE SEQUENCE [LARGE SCALE GENOMIC DNA]</scope>
    <source>
        <strain evidence="5 6">BIOML-A29</strain>
    </source>
</reference>
<dbReference type="SMART" id="SM00342">
    <property type="entry name" value="HTH_ARAC"/>
    <property type="match status" value="1"/>
</dbReference>
<protein>
    <submittedName>
        <fullName evidence="5">Helix-turn-helix domain-containing protein</fullName>
    </submittedName>
</protein>
<keyword evidence="1" id="KW-0805">Transcription regulation</keyword>
<dbReference type="PANTHER" id="PTHR43280">
    <property type="entry name" value="ARAC-FAMILY TRANSCRIPTIONAL REGULATOR"/>
    <property type="match status" value="1"/>
</dbReference>
<keyword evidence="6" id="KW-1185">Reference proteome</keyword>
<dbReference type="Proteomes" id="UP000434916">
    <property type="component" value="Unassembled WGS sequence"/>
</dbReference>
<evidence type="ECO:0000259" key="4">
    <source>
        <dbReference type="PROSITE" id="PS01124"/>
    </source>
</evidence>
<evidence type="ECO:0000256" key="2">
    <source>
        <dbReference type="ARBA" id="ARBA00023125"/>
    </source>
</evidence>
<feature type="domain" description="HTH araC/xylS-type" evidence="4">
    <location>
        <begin position="59"/>
        <end position="157"/>
    </location>
</feature>
<evidence type="ECO:0000313" key="5">
    <source>
        <dbReference type="EMBL" id="MTU40090.1"/>
    </source>
</evidence>
<accession>A0ABW9SBA0</accession>
<dbReference type="InterPro" id="IPR018062">
    <property type="entry name" value="HTH_AraC-typ_CS"/>
</dbReference>
<dbReference type="PROSITE" id="PS01124">
    <property type="entry name" value="HTH_ARAC_FAMILY_2"/>
    <property type="match status" value="1"/>
</dbReference>
<dbReference type="Pfam" id="PF12833">
    <property type="entry name" value="HTH_18"/>
    <property type="match status" value="1"/>
</dbReference>
<dbReference type="SUPFAM" id="SSF46689">
    <property type="entry name" value="Homeodomain-like"/>
    <property type="match status" value="2"/>
</dbReference>
<dbReference type="RefSeq" id="WP_155144030.1">
    <property type="nucleotide sequence ID" value="NZ_WNCN01000014.1"/>
</dbReference>
<keyword evidence="3" id="KW-0804">Transcription</keyword>
<sequence>VTYCIIKRCVVLFNISFYTLRSVPRKILERLCQCKKTNILSNVAYNSSNLLPEVNEPVNRVYAYLFNHFKEKITLKEIADYVKQNPSALCRYFKQRTDKNIFQCLAEIRIEHACKLLAYSNLTIAQVAYESGYNYVPHFIMQFEKIVKRTPSEYKSQIDSL</sequence>
<name>A0ABW9SBA0_9BACT</name>
<feature type="non-terminal residue" evidence="5">
    <location>
        <position position="1"/>
    </location>
</feature>
<evidence type="ECO:0000313" key="6">
    <source>
        <dbReference type="Proteomes" id="UP000434916"/>
    </source>
</evidence>
<dbReference type="Gene3D" id="1.10.10.60">
    <property type="entry name" value="Homeodomain-like"/>
    <property type="match status" value="2"/>
</dbReference>
<organism evidence="5 6">
    <name type="scientific">Parabacteroides merdae</name>
    <dbReference type="NCBI Taxonomy" id="46503"/>
    <lineage>
        <taxon>Bacteria</taxon>
        <taxon>Pseudomonadati</taxon>
        <taxon>Bacteroidota</taxon>
        <taxon>Bacteroidia</taxon>
        <taxon>Bacteroidales</taxon>
        <taxon>Tannerellaceae</taxon>
        <taxon>Parabacteroides</taxon>
    </lineage>
</organism>